<dbReference type="AlphaFoldDB" id="A0A8J7MVS6"/>
<feature type="transmembrane region" description="Helical" evidence="1">
    <location>
        <begin position="207"/>
        <end position="232"/>
    </location>
</feature>
<feature type="transmembrane region" description="Helical" evidence="1">
    <location>
        <begin position="150"/>
        <end position="167"/>
    </location>
</feature>
<feature type="transmembrane region" description="Helical" evidence="1">
    <location>
        <begin position="179"/>
        <end position="201"/>
    </location>
</feature>
<evidence type="ECO:0000313" key="2">
    <source>
        <dbReference type="EMBL" id="MBL4928739.1"/>
    </source>
</evidence>
<name>A0A8J7MVS6_9RHOB</name>
<dbReference type="Pfam" id="PF14329">
    <property type="entry name" value="DUF4386"/>
    <property type="match status" value="1"/>
</dbReference>
<evidence type="ECO:0000256" key="1">
    <source>
        <dbReference type="SAM" id="Phobius"/>
    </source>
</evidence>
<feature type="transmembrane region" description="Helical" evidence="1">
    <location>
        <begin position="85"/>
        <end position="110"/>
    </location>
</feature>
<sequence>MPRKTLGLAAITLALTFNTAFSLLAARFDYPDILRQPPAEVLRAFAAGGSGLIALWYAFALSALALIPFALTVPFASAHWQTRPALALASAMTGALAGFAQGMGLLRWVFAIPGLAATLADPAATEAQRAAAETAFAVLNQWGGMAIGEHMGQMLTVGWLTTTLALRRGDRTRMARAETAAACLALAGMGIGLAEGPAMMLGHTLPLLGLASVAGYLGLTLWLVILGARLVVSPADQRSDTLPFRPLPV</sequence>
<feature type="transmembrane region" description="Helical" evidence="1">
    <location>
        <begin position="49"/>
        <end position="73"/>
    </location>
</feature>
<dbReference type="RefSeq" id="WP_202661004.1">
    <property type="nucleotide sequence ID" value="NZ_JAESVP010000005.1"/>
</dbReference>
<protein>
    <submittedName>
        <fullName evidence="2">DUF4386 family protein</fullName>
    </submittedName>
</protein>
<proteinExistence type="predicted"/>
<keyword evidence="1" id="KW-0812">Transmembrane</keyword>
<organism evidence="2 3">
    <name type="scientific">Fuscibacter oryzae</name>
    <dbReference type="NCBI Taxonomy" id="2803939"/>
    <lineage>
        <taxon>Bacteria</taxon>
        <taxon>Pseudomonadati</taxon>
        <taxon>Pseudomonadota</taxon>
        <taxon>Alphaproteobacteria</taxon>
        <taxon>Rhodobacterales</taxon>
        <taxon>Paracoccaceae</taxon>
        <taxon>Fuscibacter</taxon>
    </lineage>
</organism>
<reference evidence="2" key="1">
    <citation type="submission" date="2021-01" db="EMBL/GenBank/DDBJ databases">
        <title>Genome seq and assembly of Tabrizicola sp. KVB23.</title>
        <authorList>
            <person name="Chhetri G."/>
        </authorList>
    </citation>
    <scope>NUCLEOTIDE SEQUENCE</scope>
    <source>
        <strain evidence="2">KVB23</strain>
    </source>
</reference>
<keyword evidence="3" id="KW-1185">Reference proteome</keyword>
<evidence type="ECO:0000313" key="3">
    <source>
        <dbReference type="Proteomes" id="UP000619033"/>
    </source>
</evidence>
<keyword evidence="1" id="KW-1133">Transmembrane helix</keyword>
<accession>A0A8J7MVS6</accession>
<keyword evidence="1" id="KW-0472">Membrane</keyword>
<comment type="caution">
    <text evidence="2">The sequence shown here is derived from an EMBL/GenBank/DDBJ whole genome shotgun (WGS) entry which is preliminary data.</text>
</comment>
<dbReference type="Proteomes" id="UP000619033">
    <property type="component" value="Unassembled WGS sequence"/>
</dbReference>
<dbReference type="EMBL" id="JAESVP010000005">
    <property type="protein sequence ID" value="MBL4928739.1"/>
    <property type="molecule type" value="Genomic_DNA"/>
</dbReference>
<gene>
    <name evidence="2" type="ORF">JI744_11545</name>
</gene>
<dbReference type="InterPro" id="IPR025495">
    <property type="entry name" value="DUF4386"/>
</dbReference>